<organism evidence="4 5">
    <name type="scientific">Parvibium lacunae</name>
    <dbReference type="NCBI Taxonomy" id="1888893"/>
    <lineage>
        <taxon>Bacteria</taxon>
        <taxon>Pseudomonadati</taxon>
        <taxon>Pseudomonadota</taxon>
        <taxon>Betaproteobacteria</taxon>
        <taxon>Burkholderiales</taxon>
        <taxon>Alcaligenaceae</taxon>
        <taxon>Parvibium</taxon>
    </lineage>
</organism>
<accession>A0A368L1A0</accession>
<evidence type="ECO:0000256" key="2">
    <source>
        <dbReference type="ARBA" id="ARBA00022729"/>
    </source>
</evidence>
<feature type="domain" description="Leucine-binding protein" evidence="3">
    <location>
        <begin position="28"/>
        <end position="364"/>
    </location>
</feature>
<sequence length="375" mass="41616">MSSFLRLLFLPLYVLFTLVPTVAYAQEILIGQVAPYTGNLAPTGNDYRRGIEIWFEHLNARGGIKGRKLKLVGLDDGYKTEDTVKQTKQILTNNDIVALAGFVGTGNVEAVLKSGLLEEHRIPLIGVRTGGILTHYPYLFHLRANYRDEVQKMLQHASTIGLKNIGVFYQDDSFGKVGLQAAEEFAKEYGLNILAKGAYEKNTTKVENAVETMLKAEPQAIIMISNTAASAAFIKQLRERNNSAYLFIQSVTDGEQLAQRISDNLARGVVIAQVMPNPYKRSLPLSRDFHLDVAKSRVEGAKVNYTTLEGYVTGKVITAALERAPKITRQELTRSLERLRRLDLGGFIIDFDEKNHRGSPYVELSVISAGGKVIQ</sequence>
<reference evidence="4 5" key="1">
    <citation type="journal article" date="2018" name="Int. J. Syst. Evol. Microbiol.">
        <title>Parvibium lacunae gen. nov., sp. nov., a new member of the family Alcaligenaceae isolated from a freshwater pond.</title>
        <authorList>
            <person name="Chen W.M."/>
            <person name="Xie P.B."/>
            <person name="Hsu M.Y."/>
            <person name="Sheu S.Y."/>
        </authorList>
    </citation>
    <scope>NUCLEOTIDE SEQUENCE [LARGE SCALE GENOMIC DNA]</scope>
    <source>
        <strain evidence="4 5">KMB9</strain>
    </source>
</reference>
<dbReference type="InterPro" id="IPR028081">
    <property type="entry name" value="Leu-bd"/>
</dbReference>
<keyword evidence="5" id="KW-1185">Reference proteome</keyword>
<gene>
    <name evidence="4" type="ORF">DU000_07655</name>
</gene>
<dbReference type="Pfam" id="PF13458">
    <property type="entry name" value="Peripla_BP_6"/>
    <property type="match status" value="1"/>
</dbReference>
<dbReference type="SUPFAM" id="SSF53822">
    <property type="entry name" value="Periplasmic binding protein-like I"/>
    <property type="match status" value="1"/>
</dbReference>
<keyword evidence="2" id="KW-0732">Signal</keyword>
<evidence type="ECO:0000256" key="1">
    <source>
        <dbReference type="ARBA" id="ARBA00010062"/>
    </source>
</evidence>
<dbReference type="Proteomes" id="UP000252357">
    <property type="component" value="Unassembled WGS sequence"/>
</dbReference>
<dbReference type="CDD" id="cd06326">
    <property type="entry name" value="PBP1_ABC_ligand_binding-like"/>
    <property type="match status" value="1"/>
</dbReference>
<evidence type="ECO:0000313" key="5">
    <source>
        <dbReference type="Proteomes" id="UP000252357"/>
    </source>
</evidence>
<comment type="caution">
    <text evidence="4">The sequence shown here is derived from an EMBL/GenBank/DDBJ whole genome shotgun (WGS) entry which is preliminary data.</text>
</comment>
<dbReference type="Gene3D" id="3.40.50.2300">
    <property type="match status" value="2"/>
</dbReference>
<evidence type="ECO:0000313" key="4">
    <source>
        <dbReference type="EMBL" id="RCS57336.1"/>
    </source>
</evidence>
<proteinExistence type="inferred from homology"/>
<name>A0A368L1A0_9BURK</name>
<dbReference type="EMBL" id="QPGB01000003">
    <property type="protein sequence ID" value="RCS57336.1"/>
    <property type="molecule type" value="Genomic_DNA"/>
</dbReference>
<comment type="similarity">
    <text evidence="1">Belongs to the leucine-binding protein family.</text>
</comment>
<dbReference type="RefSeq" id="WP_114402817.1">
    <property type="nucleotide sequence ID" value="NZ_QPGB01000003.1"/>
</dbReference>
<dbReference type="PANTHER" id="PTHR47235:SF1">
    <property type="entry name" value="BLR6548 PROTEIN"/>
    <property type="match status" value="1"/>
</dbReference>
<protein>
    <submittedName>
        <fullName evidence="4">ABC transporter substrate-binding protein</fullName>
    </submittedName>
</protein>
<dbReference type="OrthoDB" id="9783240at2"/>
<dbReference type="AlphaFoldDB" id="A0A368L1A0"/>
<dbReference type="InterPro" id="IPR028082">
    <property type="entry name" value="Peripla_BP_I"/>
</dbReference>
<dbReference type="PANTHER" id="PTHR47235">
    <property type="entry name" value="BLR6548 PROTEIN"/>
    <property type="match status" value="1"/>
</dbReference>
<evidence type="ECO:0000259" key="3">
    <source>
        <dbReference type="Pfam" id="PF13458"/>
    </source>
</evidence>